<gene>
    <name evidence="1" type="ORF">GCM10022277_27180</name>
</gene>
<protein>
    <submittedName>
        <fullName evidence="1">DUF393 domain-containing protein</fullName>
    </submittedName>
</protein>
<dbReference type="Proteomes" id="UP001501565">
    <property type="component" value="Unassembled WGS sequence"/>
</dbReference>
<accession>A0ABP7MS69</accession>
<dbReference type="EMBL" id="BAABBN010000007">
    <property type="protein sequence ID" value="GAA3929218.1"/>
    <property type="molecule type" value="Genomic_DNA"/>
</dbReference>
<proteinExistence type="predicted"/>
<organism evidence="1 2">
    <name type="scientific">Litoribacillus peritrichatus</name>
    <dbReference type="NCBI Taxonomy" id="718191"/>
    <lineage>
        <taxon>Bacteria</taxon>
        <taxon>Pseudomonadati</taxon>
        <taxon>Pseudomonadota</taxon>
        <taxon>Gammaproteobacteria</taxon>
        <taxon>Oceanospirillales</taxon>
        <taxon>Oceanospirillaceae</taxon>
        <taxon>Litoribacillus</taxon>
    </lineage>
</organism>
<sequence>MVDAMEAQEHIRVFYDGACPRCVKDRDNFQRLAGKQASCVEWFDITEQDQALVTLGIDPDKALHELHISVQAKNSEPKILSELDAYIVLMSKARLLKPLALLIALPLIRPLLSRIYHSMVERRLARSGRA</sequence>
<dbReference type="Pfam" id="PF04134">
    <property type="entry name" value="DCC1-like"/>
    <property type="match status" value="1"/>
</dbReference>
<evidence type="ECO:0000313" key="1">
    <source>
        <dbReference type="EMBL" id="GAA3929218.1"/>
    </source>
</evidence>
<keyword evidence="2" id="KW-1185">Reference proteome</keyword>
<reference evidence="2" key="1">
    <citation type="journal article" date="2019" name="Int. J. Syst. Evol. Microbiol.">
        <title>The Global Catalogue of Microorganisms (GCM) 10K type strain sequencing project: providing services to taxonomists for standard genome sequencing and annotation.</title>
        <authorList>
            <consortium name="The Broad Institute Genomics Platform"/>
            <consortium name="The Broad Institute Genome Sequencing Center for Infectious Disease"/>
            <person name="Wu L."/>
            <person name="Ma J."/>
        </authorList>
    </citation>
    <scope>NUCLEOTIDE SEQUENCE [LARGE SCALE GENOMIC DNA]</scope>
    <source>
        <strain evidence="2">JCM 17551</strain>
    </source>
</reference>
<comment type="caution">
    <text evidence="1">The sequence shown here is derived from an EMBL/GenBank/DDBJ whole genome shotgun (WGS) entry which is preliminary data.</text>
</comment>
<dbReference type="InterPro" id="IPR007263">
    <property type="entry name" value="DCC1-like"/>
</dbReference>
<name>A0ABP7MS69_9GAMM</name>
<evidence type="ECO:0000313" key="2">
    <source>
        <dbReference type="Proteomes" id="UP001501565"/>
    </source>
</evidence>